<name>A0ABP7KE52_9MICO</name>
<proteinExistence type="predicted"/>
<accession>A0ABP7KE52</accession>
<dbReference type="EMBL" id="BAABCN010000003">
    <property type="protein sequence ID" value="GAA3874623.1"/>
    <property type="molecule type" value="Genomic_DNA"/>
</dbReference>
<evidence type="ECO:0000259" key="2">
    <source>
        <dbReference type="Pfam" id="PF03703"/>
    </source>
</evidence>
<dbReference type="Proteomes" id="UP001501803">
    <property type="component" value="Unassembled WGS sequence"/>
</dbReference>
<feature type="transmembrane region" description="Helical" evidence="1">
    <location>
        <begin position="31"/>
        <end position="49"/>
    </location>
</feature>
<keyword evidence="1" id="KW-0812">Transmembrane</keyword>
<keyword evidence="1" id="KW-1133">Transmembrane helix</keyword>
<dbReference type="RefSeq" id="WP_345064769.1">
    <property type="nucleotide sequence ID" value="NZ_BAABCN010000003.1"/>
</dbReference>
<dbReference type="InterPro" id="IPR005182">
    <property type="entry name" value="YdbS-like_PH"/>
</dbReference>
<keyword evidence="1" id="KW-0472">Membrane</keyword>
<organism evidence="3 4">
    <name type="scientific">Leifsonia kafniensis</name>
    <dbReference type="NCBI Taxonomy" id="475957"/>
    <lineage>
        <taxon>Bacteria</taxon>
        <taxon>Bacillati</taxon>
        <taxon>Actinomycetota</taxon>
        <taxon>Actinomycetes</taxon>
        <taxon>Micrococcales</taxon>
        <taxon>Microbacteriaceae</taxon>
        <taxon>Leifsonia</taxon>
    </lineage>
</organism>
<protein>
    <recommendedName>
        <fullName evidence="2">YdbS-like PH domain-containing protein</fullName>
    </recommendedName>
</protein>
<feature type="transmembrane region" description="Helical" evidence="1">
    <location>
        <begin position="61"/>
        <end position="81"/>
    </location>
</feature>
<feature type="domain" description="YdbS-like PH" evidence="2">
    <location>
        <begin position="80"/>
        <end position="153"/>
    </location>
</feature>
<dbReference type="Pfam" id="PF03703">
    <property type="entry name" value="bPH_2"/>
    <property type="match status" value="1"/>
</dbReference>
<reference evidence="4" key="1">
    <citation type="journal article" date="2019" name="Int. J. Syst. Evol. Microbiol.">
        <title>The Global Catalogue of Microorganisms (GCM) 10K type strain sequencing project: providing services to taxonomists for standard genome sequencing and annotation.</title>
        <authorList>
            <consortium name="The Broad Institute Genomics Platform"/>
            <consortium name="The Broad Institute Genome Sequencing Center for Infectious Disease"/>
            <person name="Wu L."/>
            <person name="Ma J."/>
        </authorList>
    </citation>
    <scope>NUCLEOTIDE SEQUENCE [LARGE SCALE GENOMIC DNA]</scope>
    <source>
        <strain evidence="4">JCM 17021</strain>
    </source>
</reference>
<evidence type="ECO:0000313" key="4">
    <source>
        <dbReference type="Proteomes" id="UP001501803"/>
    </source>
</evidence>
<sequence>MTKRTADRPAQSAAAPAERVIARLHPHARRLFWPCVLLIAVSGATGYFAGTFPETWQNTALLIVAGLIVFLFCLLPLLFWLSTRYTITTRRVILRRGFFVRVKQEVLHSRGYDVSVRSGWLQAMSRSGDVLIDTGQGHPIVLADVPSASLVQQTLHDLIEDAQRSSDAPDASGSGPITS</sequence>
<keyword evidence="4" id="KW-1185">Reference proteome</keyword>
<comment type="caution">
    <text evidence="3">The sequence shown here is derived from an EMBL/GenBank/DDBJ whole genome shotgun (WGS) entry which is preliminary data.</text>
</comment>
<evidence type="ECO:0000256" key="1">
    <source>
        <dbReference type="SAM" id="Phobius"/>
    </source>
</evidence>
<evidence type="ECO:0000313" key="3">
    <source>
        <dbReference type="EMBL" id="GAA3874623.1"/>
    </source>
</evidence>
<gene>
    <name evidence="3" type="ORF">GCM10022381_16720</name>
</gene>